<dbReference type="OrthoDB" id="68893at2157"/>
<evidence type="ECO:0000256" key="5">
    <source>
        <dbReference type="SAM" id="MobiDB-lite"/>
    </source>
</evidence>
<sequence>MKNVDDLIASAAELADRGLSKGEIADELNVSRETASWLVERSGAATEPEPKAEPEGPDDIHVDWNAIGSGGKRLTYVGRALADLLMETNGEADVTVGIEKAGVPLATSVSRELETTLGAYSPAKHQWDEGDLEDLGGGFSRNFSPVEGRKCFIVDDTVTSGTTLRETIDAIRSEGGEPLACVVIVDKQGVEEIDGVPVHSLINVVRVGEQ</sequence>
<name>A0A0D6JR96_9EURY</name>
<feature type="domain" description="Phosphoribosyltransferase" evidence="6">
    <location>
        <begin position="64"/>
        <end position="188"/>
    </location>
</feature>
<organism evidence="7 8">
    <name type="scientific">Haloferax massiliensis</name>
    <dbReference type="NCBI Taxonomy" id="1476858"/>
    <lineage>
        <taxon>Archaea</taxon>
        <taxon>Methanobacteriati</taxon>
        <taxon>Methanobacteriota</taxon>
        <taxon>Stenosarchaea group</taxon>
        <taxon>Halobacteria</taxon>
        <taxon>Halobacteriales</taxon>
        <taxon>Haloferacaceae</taxon>
        <taxon>Haloferax</taxon>
    </lineage>
</organism>
<dbReference type="HAMAP" id="MF_01214">
    <property type="entry name" value="GfcR"/>
    <property type="match status" value="1"/>
</dbReference>
<keyword evidence="3 4" id="KW-0804">Transcription</keyword>
<dbReference type="InterPro" id="IPR053401">
    <property type="entry name" value="GcfR_halob"/>
</dbReference>
<dbReference type="SUPFAM" id="SSF53271">
    <property type="entry name" value="PRTase-like"/>
    <property type="match status" value="1"/>
</dbReference>
<evidence type="ECO:0000256" key="2">
    <source>
        <dbReference type="ARBA" id="ARBA00023125"/>
    </source>
</evidence>
<comment type="function">
    <text evidence="4">DNA-binding transcriptional regulator that functions as a regulator of central sugar catabolic pathways.</text>
</comment>
<dbReference type="Gene3D" id="1.10.10.60">
    <property type="entry name" value="Homeodomain-like"/>
    <property type="match status" value="1"/>
</dbReference>
<evidence type="ECO:0000256" key="1">
    <source>
        <dbReference type="ARBA" id="ARBA00023015"/>
    </source>
</evidence>
<dbReference type="EMBL" id="CSTE01000002">
    <property type="protein sequence ID" value="CQR50431.1"/>
    <property type="molecule type" value="Genomic_DNA"/>
</dbReference>
<keyword evidence="8" id="KW-1185">Reference proteome</keyword>
<evidence type="ECO:0000313" key="8">
    <source>
        <dbReference type="Proteomes" id="UP000198902"/>
    </source>
</evidence>
<dbReference type="PANTHER" id="PTHR19278">
    <property type="entry name" value="OROTATE PHOSPHORIBOSYLTRANSFERASE"/>
    <property type="match status" value="1"/>
</dbReference>
<dbReference type="GO" id="GO:0006222">
    <property type="term" value="P:UMP biosynthetic process"/>
    <property type="evidence" value="ECO:0007669"/>
    <property type="project" value="TreeGrafter"/>
</dbReference>
<comment type="domain">
    <text evidence="4">Contains an N-terminal DNA-binding winged helix-turn-helix domain and a C-terminal regulatory domain (or effector binding domain) resembling phosphoribosyltransferase (PRT) domain.</text>
</comment>
<protein>
    <recommendedName>
        <fullName evidence="4">Transcriptional regulator GfcR</fullName>
    </recommendedName>
</protein>
<evidence type="ECO:0000259" key="6">
    <source>
        <dbReference type="Pfam" id="PF00156"/>
    </source>
</evidence>
<dbReference type="Pfam" id="PF00156">
    <property type="entry name" value="Pribosyltran"/>
    <property type="match status" value="1"/>
</dbReference>
<keyword evidence="7" id="KW-0328">Glycosyltransferase</keyword>
<comment type="similarity">
    <text evidence="4">Belongs to the purine/pyrimidine phosphoribosyltransferase family. GfcR subfamily.</text>
</comment>
<dbReference type="CDD" id="cd06223">
    <property type="entry name" value="PRTases_typeI"/>
    <property type="match status" value="1"/>
</dbReference>
<dbReference type="NCBIfam" id="NF002620">
    <property type="entry name" value="PRK02277.1"/>
    <property type="match status" value="1"/>
</dbReference>
<dbReference type="NCBIfam" id="NF045507">
    <property type="entry name" value="transregGfcR_Halo"/>
    <property type="match status" value="1"/>
</dbReference>
<dbReference type="Gene3D" id="3.40.50.2020">
    <property type="match status" value="1"/>
</dbReference>
<dbReference type="GO" id="GO:0003677">
    <property type="term" value="F:DNA binding"/>
    <property type="evidence" value="ECO:0007669"/>
    <property type="project" value="UniProtKB-UniRule"/>
</dbReference>
<evidence type="ECO:0000313" key="7">
    <source>
        <dbReference type="EMBL" id="CQR50431.1"/>
    </source>
</evidence>
<dbReference type="InterPro" id="IPR000836">
    <property type="entry name" value="PRTase_dom"/>
</dbReference>
<dbReference type="AlphaFoldDB" id="A0A0D6JR96"/>
<dbReference type="InterPro" id="IPR029057">
    <property type="entry name" value="PRTase-like"/>
</dbReference>
<accession>A0A0D6JR96</accession>
<dbReference type="PANTHER" id="PTHR19278:SF41">
    <property type="entry name" value="PYRE-LIKE PROTEIN"/>
    <property type="match status" value="1"/>
</dbReference>
<keyword evidence="7" id="KW-0808">Transferase</keyword>
<gene>
    <name evidence="7" type="primary">pyrE_1</name>
    <name evidence="4" type="synonym">gfcR</name>
    <name evidence="7" type="ORF">BN996_01911</name>
</gene>
<reference evidence="8" key="1">
    <citation type="submission" date="2015-03" db="EMBL/GenBank/DDBJ databases">
        <authorList>
            <person name="Urmite Genomes"/>
        </authorList>
    </citation>
    <scope>NUCLEOTIDE SEQUENCE [LARGE SCALE GENOMIC DNA]</scope>
    <source>
        <strain evidence="8">Arc-Hr</strain>
    </source>
</reference>
<keyword evidence="1 4" id="KW-0805">Transcription regulation</keyword>
<feature type="compositionally biased region" description="Basic and acidic residues" evidence="5">
    <location>
        <begin position="48"/>
        <end position="61"/>
    </location>
</feature>
<dbReference type="GO" id="GO:0010468">
    <property type="term" value="P:regulation of gene expression"/>
    <property type="evidence" value="ECO:0007669"/>
    <property type="project" value="UniProtKB-UniRule"/>
</dbReference>
<proteinExistence type="inferred from homology"/>
<dbReference type="RefSeq" id="WP_042662191.1">
    <property type="nucleotide sequence ID" value="NZ_CABLRR010000002.1"/>
</dbReference>
<dbReference type="GO" id="GO:0004588">
    <property type="term" value="F:orotate phosphoribosyltransferase activity"/>
    <property type="evidence" value="ECO:0007669"/>
    <property type="project" value="TreeGrafter"/>
</dbReference>
<evidence type="ECO:0000256" key="3">
    <source>
        <dbReference type="ARBA" id="ARBA00023163"/>
    </source>
</evidence>
<evidence type="ECO:0000256" key="4">
    <source>
        <dbReference type="HAMAP-Rule" id="MF_01214"/>
    </source>
</evidence>
<dbReference type="Proteomes" id="UP000198902">
    <property type="component" value="Unassembled WGS sequence"/>
</dbReference>
<dbReference type="GO" id="GO:0019856">
    <property type="term" value="P:pyrimidine nucleobase biosynthetic process"/>
    <property type="evidence" value="ECO:0007669"/>
    <property type="project" value="TreeGrafter"/>
</dbReference>
<dbReference type="InterPro" id="IPR022854">
    <property type="entry name" value="GfcR-like"/>
</dbReference>
<feature type="region of interest" description="Disordered" evidence="5">
    <location>
        <begin position="39"/>
        <end position="61"/>
    </location>
</feature>
<keyword evidence="2 4" id="KW-0238">DNA-binding</keyword>